<dbReference type="NCBIfam" id="NF006960">
    <property type="entry name" value="PRK09437.1"/>
    <property type="match status" value="1"/>
</dbReference>
<evidence type="ECO:0000256" key="11">
    <source>
        <dbReference type="PIRSR" id="PIRSR000239-1"/>
    </source>
</evidence>
<evidence type="ECO:0000313" key="13">
    <source>
        <dbReference type="EMBL" id="BAB59562.1"/>
    </source>
</evidence>
<dbReference type="PIRSF" id="PIRSF000239">
    <property type="entry name" value="AHPC"/>
    <property type="match status" value="1"/>
</dbReference>
<keyword evidence="5" id="KW-0560">Oxidoreductase</keyword>
<comment type="similarity">
    <text evidence="9">Belongs to the peroxiredoxin family. BCP/PrxQ subfamily.</text>
</comment>
<dbReference type="eggNOG" id="arCOG00310">
    <property type="taxonomic scope" value="Archaea"/>
</dbReference>
<dbReference type="PhylomeDB" id="Q97BN5"/>
<evidence type="ECO:0000256" key="6">
    <source>
        <dbReference type="ARBA" id="ARBA00023157"/>
    </source>
</evidence>
<evidence type="ECO:0000256" key="8">
    <source>
        <dbReference type="ARBA" id="ARBA00032824"/>
    </source>
</evidence>
<dbReference type="GO" id="GO:0034599">
    <property type="term" value="P:cellular response to oxidative stress"/>
    <property type="evidence" value="ECO:0007669"/>
    <property type="project" value="TreeGrafter"/>
</dbReference>
<dbReference type="GO" id="GO:0005737">
    <property type="term" value="C:cytoplasm"/>
    <property type="evidence" value="ECO:0007669"/>
    <property type="project" value="TreeGrafter"/>
</dbReference>
<evidence type="ECO:0000256" key="4">
    <source>
        <dbReference type="ARBA" id="ARBA00022862"/>
    </source>
</evidence>
<name>Q97BN5_THEVO</name>
<dbReference type="STRING" id="273116.gene:9381198"/>
<dbReference type="Gene3D" id="3.40.30.10">
    <property type="entry name" value="Glutaredoxin"/>
    <property type="match status" value="1"/>
</dbReference>
<dbReference type="GO" id="GO:0045454">
    <property type="term" value="P:cell redox homeostasis"/>
    <property type="evidence" value="ECO:0007669"/>
    <property type="project" value="TreeGrafter"/>
</dbReference>
<evidence type="ECO:0000256" key="3">
    <source>
        <dbReference type="ARBA" id="ARBA00022559"/>
    </source>
</evidence>
<accession>Q97BN5</accession>
<evidence type="ECO:0000313" key="14">
    <source>
        <dbReference type="Proteomes" id="UP000001017"/>
    </source>
</evidence>
<proteinExistence type="inferred from homology"/>
<dbReference type="InterPro" id="IPR013766">
    <property type="entry name" value="Thioredoxin_domain"/>
</dbReference>
<comment type="catalytic activity">
    <reaction evidence="10">
        <text>a hydroperoxide + [thioredoxin]-dithiol = an alcohol + [thioredoxin]-disulfide + H2O</text>
        <dbReference type="Rhea" id="RHEA:62620"/>
        <dbReference type="Rhea" id="RHEA-COMP:10698"/>
        <dbReference type="Rhea" id="RHEA-COMP:10700"/>
        <dbReference type="ChEBI" id="CHEBI:15377"/>
        <dbReference type="ChEBI" id="CHEBI:29950"/>
        <dbReference type="ChEBI" id="CHEBI:30879"/>
        <dbReference type="ChEBI" id="CHEBI:35924"/>
        <dbReference type="ChEBI" id="CHEBI:50058"/>
        <dbReference type="EC" id="1.11.1.24"/>
    </reaction>
</comment>
<dbReference type="SUPFAM" id="SSF52833">
    <property type="entry name" value="Thioredoxin-like"/>
    <property type="match status" value="1"/>
</dbReference>
<evidence type="ECO:0000256" key="10">
    <source>
        <dbReference type="ARBA" id="ARBA00049091"/>
    </source>
</evidence>
<dbReference type="InterPro" id="IPR036249">
    <property type="entry name" value="Thioredoxin-like_sf"/>
</dbReference>
<sequence length="154" mass="17353">MYMELLKVGDQAPDFETVDQSGSKVRLSDFKGQPVVLYFYPKDNTPGCTTEACNFRDNFNSFKEAGIKVIGVSVDSPESHKRFAEKYQLNFTLASDKEKEICKKYGVLGLATAKRVTYIIDRDGKIVYVYPKVTPKDHAVEVMNKIKELGLIPS</sequence>
<dbReference type="KEGG" id="tvo:TVG0406934"/>
<evidence type="ECO:0000259" key="12">
    <source>
        <dbReference type="PROSITE" id="PS51352"/>
    </source>
</evidence>
<organism evidence="13 14">
    <name type="scientific">Thermoplasma volcanium (strain ATCC 51530 / DSM 4299 / JCM 9571 / NBRC 15438 / GSS1)</name>
    <dbReference type="NCBI Taxonomy" id="273116"/>
    <lineage>
        <taxon>Archaea</taxon>
        <taxon>Methanobacteriati</taxon>
        <taxon>Thermoplasmatota</taxon>
        <taxon>Thermoplasmata</taxon>
        <taxon>Thermoplasmatales</taxon>
        <taxon>Thermoplasmataceae</taxon>
        <taxon>Thermoplasma</taxon>
    </lineage>
</organism>
<evidence type="ECO:0000256" key="7">
    <source>
        <dbReference type="ARBA" id="ARBA00023284"/>
    </source>
</evidence>
<keyword evidence="3" id="KW-0575">Peroxidase</keyword>
<dbReference type="InterPro" id="IPR024706">
    <property type="entry name" value="Peroxiredoxin_AhpC-typ"/>
</dbReference>
<evidence type="ECO:0000256" key="1">
    <source>
        <dbReference type="ARBA" id="ARBA00011245"/>
    </source>
</evidence>
<evidence type="ECO:0000256" key="2">
    <source>
        <dbReference type="ARBA" id="ARBA00013017"/>
    </source>
</evidence>
<dbReference type="CDD" id="cd03017">
    <property type="entry name" value="PRX_BCP"/>
    <property type="match status" value="1"/>
</dbReference>
<dbReference type="AlphaFoldDB" id="Q97BN5"/>
<dbReference type="EC" id="1.11.1.24" evidence="2"/>
<dbReference type="PANTHER" id="PTHR42801:SF4">
    <property type="entry name" value="AHPC_TSA FAMILY PROTEIN"/>
    <property type="match status" value="1"/>
</dbReference>
<comment type="subunit">
    <text evidence="1">Monomer.</text>
</comment>
<dbReference type="PROSITE" id="PS51352">
    <property type="entry name" value="THIOREDOXIN_2"/>
    <property type="match status" value="1"/>
</dbReference>
<dbReference type="FunFam" id="3.40.30.10:FF:000007">
    <property type="entry name" value="Thioredoxin-dependent thiol peroxidase"/>
    <property type="match status" value="1"/>
</dbReference>
<dbReference type="InterPro" id="IPR000866">
    <property type="entry name" value="AhpC/TSA"/>
</dbReference>
<dbReference type="InterPro" id="IPR050924">
    <property type="entry name" value="Peroxiredoxin_BCP/PrxQ"/>
</dbReference>
<keyword evidence="7" id="KW-0676">Redox-active center</keyword>
<protein>
    <recommendedName>
        <fullName evidence="2">thioredoxin-dependent peroxiredoxin</fullName>
        <ecNumber evidence="2">1.11.1.24</ecNumber>
    </recommendedName>
    <alternativeName>
        <fullName evidence="8">Thioredoxin peroxidase</fullName>
    </alternativeName>
</protein>
<evidence type="ECO:0000256" key="5">
    <source>
        <dbReference type="ARBA" id="ARBA00023002"/>
    </source>
</evidence>
<evidence type="ECO:0000256" key="9">
    <source>
        <dbReference type="ARBA" id="ARBA00038489"/>
    </source>
</evidence>
<reference evidence="13 14" key="1">
    <citation type="journal article" date="1999" name="Proc. Jpn. Acad.">
        <title>Determination of the complete genomic DNA sequence of Thermoplasma volvanium GSS1.</title>
        <authorList>
            <person name="Kawashima T."/>
            <person name="Yamamoto Y."/>
            <person name="Aramaki H."/>
            <person name="Nunoshiba T."/>
            <person name="Kawamoto T."/>
            <person name="Watanabe K."/>
            <person name="Yamazaki M."/>
            <person name="Kanehori K."/>
            <person name="Amano N."/>
            <person name="Ohya Y."/>
            <person name="Makino K."/>
            <person name="Suzuki M."/>
        </authorList>
    </citation>
    <scope>NUCLEOTIDE SEQUENCE [LARGE SCALE GENOMIC DNA]</scope>
    <source>
        <strain evidence="14">ATCC 51530 / DSM 4299 / JCM 9571 / NBRC 15438 / GSS1</strain>
    </source>
</reference>
<dbReference type="PANTHER" id="PTHR42801">
    <property type="entry name" value="THIOREDOXIN-DEPENDENT PEROXIDE REDUCTASE"/>
    <property type="match status" value="1"/>
</dbReference>
<dbReference type="GO" id="GO:0008379">
    <property type="term" value="F:thioredoxin peroxidase activity"/>
    <property type="evidence" value="ECO:0007669"/>
    <property type="project" value="TreeGrafter"/>
</dbReference>
<feature type="domain" description="Thioredoxin" evidence="12">
    <location>
        <begin position="6"/>
        <end position="148"/>
    </location>
</feature>
<keyword evidence="4" id="KW-0049">Antioxidant</keyword>
<reference evidence="13 14" key="2">
    <citation type="journal article" date="2000" name="Proc. Natl. Acad. Sci. U.S.A.">
        <title>Archaeal adaptation to higher temperatures revealed by genomic sequence of Thermoplasma volcanium.</title>
        <authorList>
            <person name="Kawashima T."/>
            <person name="Amano N."/>
            <person name="Koike H."/>
            <person name="Makino S."/>
            <person name="Higuchi S."/>
            <person name="Kawashima-Ohya Y."/>
            <person name="Watanabe K."/>
            <person name="Yamazaki M."/>
            <person name="Kanehori K."/>
            <person name="Kawamoto T."/>
            <person name="Nunoshiba T."/>
            <person name="Yamamoto Y."/>
            <person name="Aramaki H."/>
            <person name="Makino K."/>
            <person name="Suzuki M."/>
        </authorList>
    </citation>
    <scope>NUCLEOTIDE SEQUENCE [LARGE SCALE GENOMIC DNA]</scope>
    <source>
        <strain evidence="14">ATCC 51530 / DSM 4299 / JCM 9571 / NBRC 15438 / GSS1</strain>
    </source>
</reference>
<keyword evidence="6" id="KW-1015">Disulfide bond</keyword>
<gene>
    <name evidence="13" type="ORF">TVG0406934</name>
</gene>
<dbReference type="PeroxiBase" id="4360">
    <property type="entry name" value="TvoBCP"/>
</dbReference>
<dbReference type="HOGENOM" id="CLU_042529_14_2_2"/>
<keyword evidence="14" id="KW-1185">Reference proteome</keyword>
<feature type="active site" description="Cysteine sulfenic acid (-SOH) intermediate; for peroxidase activity" evidence="11">
    <location>
        <position position="48"/>
    </location>
</feature>
<dbReference type="Proteomes" id="UP000001017">
    <property type="component" value="Chromosome"/>
</dbReference>
<dbReference type="PaxDb" id="273116-14324635"/>
<dbReference type="EMBL" id="BA000011">
    <property type="protein sequence ID" value="BAB59562.1"/>
    <property type="molecule type" value="Genomic_DNA"/>
</dbReference>
<dbReference type="Pfam" id="PF00578">
    <property type="entry name" value="AhpC-TSA"/>
    <property type="match status" value="1"/>
</dbReference>